<keyword evidence="1" id="KW-0597">Phosphoprotein</keyword>
<name>A0ABV7TF30_9RHOB</name>
<keyword evidence="4" id="KW-1185">Reference proteome</keyword>
<gene>
    <name evidence="3" type="ORF">ACFORG_08990</name>
</gene>
<protein>
    <submittedName>
        <fullName evidence="3">Response regulator transcription factor</fullName>
    </submittedName>
</protein>
<evidence type="ECO:0000313" key="4">
    <source>
        <dbReference type="Proteomes" id="UP001595629"/>
    </source>
</evidence>
<dbReference type="Proteomes" id="UP001595629">
    <property type="component" value="Unassembled WGS sequence"/>
</dbReference>
<sequence>MNVLIVESNPELGRLWQRHLQRQGGDVSLVSSQDTAILALYASDYDIIVLDLVLEDGSALAVADFASYRRPKARVIFVTNTTFFSDGSIFAHSPNACAYVQSGTPPEDLAAMVEHYAAGR</sequence>
<dbReference type="Pfam" id="PF00072">
    <property type="entry name" value="Response_reg"/>
    <property type="match status" value="1"/>
</dbReference>
<dbReference type="InterPro" id="IPR001789">
    <property type="entry name" value="Sig_transdc_resp-reg_receiver"/>
</dbReference>
<evidence type="ECO:0000259" key="2">
    <source>
        <dbReference type="PROSITE" id="PS50110"/>
    </source>
</evidence>
<dbReference type="SUPFAM" id="SSF52172">
    <property type="entry name" value="CheY-like"/>
    <property type="match status" value="1"/>
</dbReference>
<feature type="modified residue" description="4-aspartylphosphate" evidence="1">
    <location>
        <position position="51"/>
    </location>
</feature>
<dbReference type="PROSITE" id="PS50110">
    <property type="entry name" value="RESPONSE_REGULATORY"/>
    <property type="match status" value="1"/>
</dbReference>
<reference evidence="4" key="1">
    <citation type="journal article" date="2019" name="Int. J. Syst. Evol. Microbiol.">
        <title>The Global Catalogue of Microorganisms (GCM) 10K type strain sequencing project: providing services to taxonomists for standard genome sequencing and annotation.</title>
        <authorList>
            <consortium name="The Broad Institute Genomics Platform"/>
            <consortium name="The Broad Institute Genome Sequencing Center for Infectious Disease"/>
            <person name="Wu L."/>
            <person name="Ma J."/>
        </authorList>
    </citation>
    <scope>NUCLEOTIDE SEQUENCE [LARGE SCALE GENOMIC DNA]</scope>
    <source>
        <strain evidence="4">KCTC 42911</strain>
    </source>
</reference>
<dbReference type="SMART" id="SM00448">
    <property type="entry name" value="REC"/>
    <property type="match status" value="1"/>
</dbReference>
<dbReference type="InterPro" id="IPR011006">
    <property type="entry name" value="CheY-like_superfamily"/>
</dbReference>
<dbReference type="EMBL" id="JBHRXI010000010">
    <property type="protein sequence ID" value="MFC3613890.1"/>
    <property type="molecule type" value="Genomic_DNA"/>
</dbReference>
<comment type="caution">
    <text evidence="3">The sequence shown here is derived from an EMBL/GenBank/DDBJ whole genome shotgun (WGS) entry which is preliminary data.</text>
</comment>
<evidence type="ECO:0000313" key="3">
    <source>
        <dbReference type="EMBL" id="MFC3613890.1"/>
    </source>
</evidence>
<dbReference type="CDD" id="cd00156">
    <property type="entry name" value="REC"/>
    <property type="match status" value="1"/>
</dbReference>
<dbReference type="Gene3D" id="3.40.50.2300">
    <property type="match status" value="1"/>
</dbReference>
<evidence type="ECO:0000256" key="1">
    <source>
        <dbReference type="PROSITE-ProRule" id="PRU00169"/>
    </source>
</evidence>
<dbReference type="RefSeq" id="WP_386735084.1">
    <property type="nucleotide sequence ID" value="NZ_JBHRXI010000010.1"/>
</dbReference>
<organism evidence="3 4">
    <name type="scientific">Lutimaribacter marinistellae</name>
    <dbReference type="NCBI Taxonomy" id="1820329"/>
    <lineage>
        <taxon>Bacteria</taxon>
        <taxon>Pseudomonadati</taxon>
        <taxon>Pseudomonadota</taxon>
        <taxon>Alphaproteobacteria</taxon>
        <taxon>Rhodobacterales</taxon>
        <taxon>Roseobacteraceae</taxon>
        <taxon>Lutimaribacter</taxon>
    </lineage>
</organism>
<proteinExistence type="predicted"/>
<accession>A0ABV7TF30</accession>
<feature type="domain" description="Response regulatory" evidence="2">
    <location>
        <begin position="2"/>
        <end position="117"/>
    </location>
</feature>